<evidence type="ECO:0000313" key="1">
    <source>
        <dbReference type="EMBL" id="TFK30986.1"/>
    </source>
</evidence>
<dbReference type="EMBL" id="ML213618">
    <property type="protein sequence ID" value="TFK35896.1"/>
    <property type="molecule type" value="Genomic_DNA"/>
</dbReference>
<dbReference type="Gene3D" id="2.80.10.50">
    <property type="match status" value="1"/>
</dbReference>
<sequence>MAFIRPDAYYIRNRDGNRYIGLNETNHVSAFQGQGNPPIWTVTRTSDGQFILVVDKKEAASSDGNIIGVDSVGTRWKIQSHDGYPRNVYTIENATSRSTGWVLNHDADLVKDRPLIVYPSFPPRYPDIELWEFEEAPEST</sequence>
<dbReference type="AlphaFoldDB" id="A0A5C3LGF8"/>
<dbReference type="Proteomes" id="UP000308652">
    <property type="component" value="Unassembled WGS sequence"/>
</dbReference>
<gene>
    <name evidence="2" type="ORF">BDQ12DRAFT_756877</name>
    <name evidence="1" type="ORF">BDQ12DRAFT_765616</name>
</gene>
<protein>
    <recommendedName>
        <fullName evidence="4">Ricin B lectin domain-containing protein</fullName>
    </recommendedName>
</protein>
<dbReference type="EMBL" id="ML214094">
    <property type="protein sequence ID" value="TFK30986.1"/>
    <property type="molecule type" value="Genomic_DNA"/>
</dbReference>
<keyword evidence="3" id="KW-1185">Reference proteome</keyword>
<dbReference type="GO" id="GO:0004867">
    <property type="term" value="F:serine-type endopeptidase inhibitor activity"/>
    <property type="evidence" value="ECO:0007669"/>
    <property type="project" value="InterPro"/>
</dbReference>
<reference evidence="1 3" key="1">
    <citation type="journal article" date="2019" name="Nat. Ecol. Evol.">
        <title>Megaphylogeny resolves global patterns of mushroom evolution.</title>
        <authorList>
            <person name="Varga T."/>
            <person name="Krizsan K."/>
            <person name="Foldi C."/>
            <person name="Dima B."/>
            <person name="Sanchez-Garcia M."/>
            <person name="Sanchez-Ramirez S."/>
            <person name="Szollosi G.J."/>
            <person name="Szarkandi J.G."/>
            <person name="Papp V."/>
            <person name="Albert L."/>
            <person name="Andreopoulos W."/>
            <person name="Angelini C."/>
            <person name="Antonin V."/>
            <person name="Barry K.W."/>
            <person name="Bougher N.L."/>
            <person name="Buchanan P."/>
            <person name="Buyck B."/>
            <person name="Bense V."/>
            <person name="Catcheside P."/>
            <person name="Chovatia M."/>
            <person name="Cooper J."/>
            <person name="Damon W."/>
            <person name="Desjardin D."/>
            <person name="Finy P."/>
            <person name="Geml J."/>
            <person name="Haridas S."/>
            <person name="Hughes K."/>
            <person name="Justo A."/>
            <person name="Karasinski D."/>
            <person name="Kautmanova I."/>
            <person name="Kiss B."/>
            <person name="Kocsube S."/>
            <person name="Kotiranta H."/>
            <person name="LaButti K.M."/>
            <person name="Lechner B.E."/>
            <person name="Liimatainen K."/>
            <person name="Lipzen A."/>
            <person name="Lukacs Z."/>
            <person name="Mihaltcheva S."/>
            <person name="Morgado L.N."/>
            <person name="Niskanen T."/>
            <person name="Noordeloos M.E."/>
            <person name="Ohm R.A."/>
            <person name="Ortiz-Santana B."/>
            <person name="Ovrebo C."/>
            <person name="Racz N."/>
            <person name="Riley R."/>
            <person name="Savchenko A."/>
            <person name="Shiryaev A."/>
            <person name="Soop K."/>
            <person name="Spirin V."/>
            <person name="Szebenyi C."/>
            <person name="Tomsovsky M."/>
            <person name="Tulloss R.E."/>
            <person name="Uehling J."/>
            <person name="Grigoriev I.V."/>
            <person name="Vagvolgyi C."/>
            <person name="Papp T."/>
            <person name="Martin F.M."/>
            <person name="Miettinen O."/>
            <person name="Hibbett D.S."/>
            <person name="Nagy L.G."/>
        </authorList>
    </citation>
    <scope>NUCLEOTIDE SEQUENCE [LARGE SCALE GENOMIC DNA]</scope>
    <source>
        <strain evidence="1 3">CBS 166.37</strain>
    </source>
</reference>
<evidence type="ECO:0000313" key="3">
    <source>
        <dbReference type="Proteomes" id="UP000308652"/>
    </source>
</evidence>
<dbReference type="InterPro" id="IPR031755">
    <property type="entry name" value="Inhibitor_I66"/>
</dbReference>
<organism evidence="1 3">
    <name type="scientific">Crucibulum laeve</name>
    <dbReference type="NCBI Taxonomy" id="68775"/>
    <lineage>
        <taxon>Eukaryota</taxon>
        <taxon>Fungi</taxon>
        <taxon>Dikarya</taxon>
        <taxon>Basidiomycota</taxon>
        <taxon>Agaricomycotina</taxon>
        <taxon>Agaricomycetes</taxon>
        <taxon>Agaricomycetidae</taxon>
        <taxon>Agaricales</taxon>
        <taxon>Agaricineae</taxon>
        <taxon>Nidulariaceae</taxon>
        <taxon>Crucibulum</taxon>
    </lineage>
</organism>
<name>A0A5C3LGF8_9AGAR</name>
<dbReference type="OrthoDB" id="3439489at2759"/>
<proteinExistence type="predicted"/>
<evidence type="ECO:0008006" key="4">
    <source>
        <dbReference type="Google" id="ProtNLM"/>
    </source>
</evidence>
<evidence type="ECO:0000313" key="2">
    <source>
        <dbReference type="EMBL" id="TFK35896.1"/>
    </source>
</evidence>
<accession>A0A5C3LGF8</accession>
<dbReference type="Pfam" id="PF16850">
    <property type="entry name" value="Inhibitor_I66"/>
    <property type="match status" value="1"/>
</dbReference>